<name>A0A1I7UFX2_9PELO</name>
<evidence type="ECO:0000256" key="1">
    <source>
        <dbReference type="SAM" id="MobiDB-lite"/>
    </source>
</evidence>
<sequence length="96" mass="10484">MEKMDKAEGKVPSEPSKKTGDENKQIPVVTVTNAMRSVRLSSPVVFGPLEDIEEDYEGYYVESVENDPPPSPVEACSHRSLSLEGDRRTAASDSGK</sequence>
<feature type="compositionally biased region" description="Basic and acidic residues" evidence="1">
    <location>
        <begin position="1"/>
        <end position="24"/>
    </location>
</feature>
<feature type="compositionally biased region" description="Basic and acidic residues" evidence="1">
    <location>
        <begin position="84"/>
        <end position="96"/>
    </location>
</feature>
<organism evidence="2 3">
    <name type="scientific">Caenorhabditis tropicalis</name>
    <dbReference type="NCBI Taxonomy" id="1561998"/>
    <lineage>
        <taxon>Eukaryota</taxon>
        <taxon>Metazoa</taxon>
        <taxon>Ecdysozoa</taxon>
        <taxon>Nematoda</taxon>
        <taxon>Chromadorea</taxon>
        <taxon>Rhabditida</taxon>
        <taxon>Rhabditina</taxon>
        <taxon>Rhabditomorpha</taxon>
        <taxon>Rhabditoidea</taxon>
        <taxon>Rhabditidae</taxon>
        <taxon>Peloderinae</taxon>
        <taxon>Caenorhabditis</taxon>
    </lineage>
</organism>
<evidence type="ECO:0000313" key="2">
    <source>
        <dbReference type="Proteomes" id="UP000095282"/>
    </source>
</evidence>
<feature type="region of interest" description="Disordered" evidence="1">
    <location>
        <begin position="1"/>
        <end position="27"/>
    </location>
</feature>
<reference evidence="3" key="1">
    <citation type="submission" date="2016-11" db="UniProtKB">
        <authorList>
            <consortium name="WormBaseParasite"/>
        </authorList>
    </citation>
    <scope>IDENTIFICATION</scope>
</reference>
<proteinExistence type="predicted"/>
<dbReference type="AlphaFoldDB" id="A0A1I7UFX2"/>
<dbReference type="WBParaSite" id="Csp11.Scaffold629.g8919.t1">
    <property type="protein sequence ID" value="Csp11.Scaffold629.g8919.t1"/>
    <property type="gene ID" value="Csp11.Scaffold629.g8919"/>
</dbReference>
<accession>A0A1I7UFX2</accession>
<dbReference type="Proteomes" id="UP000095282">
    <property type="component" value="Unplaced"/>
</dbReference>
<protein>
    <submittedName>
        <fullName evidence="3">DUF4604 domain-containing protein</fullName>
    </submittedName>
</protein>
<feature type="region of interest" description="Disordered" evidence="1">
    <location>
        <begin position="61"/>
        <end position="96"/>
    </location>
</feature>
<keyword evidence="2" id="KW-1185">Reference proteome</keyword>
<evidence type="ECO:0000313" key="3">
    <source>
        <dbReference type="WBParaSite" id="Csp11.Scaffold629.g8919.t1"/>
    </source>
</evidence>